<feature type="compositionally biased region" description="Pro residues" evidence="7">
    <location>
        <begin position="480"/>
        <end position="491"/>
    </location>
</feature>
<evidence type="ECO:0000256" key="7">
    <source>
        <dbReference type="SAM" id="MobiDB-lite"/>
    </source>
</evidence>
<reference evidence="9" key="1">
    <citation type="submission" date="2014-11" db="EMBL/GenBank/DDBJ databases">
        <authorList>
            <person name="Otto D Thomas"/>
            <person name="Naeem Raeece"/>
        </authorList>
    </citation>
    <scope>NUCLEOTIDE SEQUENCE</scope>
</reference>
<evidence type="ECO:0000256" key="3">
    <source>
        <dbReference type="ARBA" id="ARBA00023123"/>
    </source>
</evidence>
<dbReference type="GO" id="GO:0007015">
    <property type="term" value="P:actin filament organization"/>
    <property type="evidence" value="ECO:0007669"/>
    <property type="project" value="TreeGrafter"/>
</dbReference>
<feature type="compositionally biased region" description="Basic and acidic residues" evidence="7">
    <location>
        <begin position="360"/>
        <end position="373"/>
    </location>
</feature>
<dbReference type="PANTHER" id="PTHR13140:SF706">
    <property type="entry name" value="DILUTE CLASS UNCONVENTIONAL MYOSIN, ISOFORM C"/>
    <property type="match status" value="1"/>
</dbReference>
<evidence type="ECO:0000259" key="8">
    <source>
        <dbReference type="PROSITE" id="PS51456"/>
    </source>
</evidence>
<keyword evidence="5 6" id="KW-0009">Actin-binding</keyword>
<dbReference type="GO" id="GO:0000146">
    <property type="term" value="F:microfilament motor activity"/>
    <property type="evidence" value="ECO:0007669"/>
    <property type="project" value="TreeGrafter"/>
</dbReference>
<dbReference type="CDD" id="cd00124">
    <property type="entry name" value="MYSc"/>
    <property type="match status" value="1"/>
</dbReference>
<comment type="similarity">
    <text evidence="6">Belongs to the TRAFAC class myosin-kinesin ATPase superfamily. Myosin family.</text>
</comment>
<feature type="compositionally biased region" description="Low complexity" evidence="7">
    <location>
        <begin position="342"/>
        <end position="352"/>
    </location>
</feature>
<feature type="region of interest" description="Actin-binding" evidence="6">
    <location>
        <begin position="864"/>
        <end position="886"/>
    </location>
</feature>
<feature type="region of interest" description="Disordered" evidence="7">
    <location>
        <begin position="206"/>
        <end position="230"/>
    </location>
</feature>
<accession>A0A0G4FJ49</accession>
<evidence type="ECO:0000256" key="5">
    <source>
        <dbReference type="ARBA" id="ARBA00023203"/>
    </source>
</evidence>
<dbReference type="PhylomeDB" id="A0A0G4FJ49"/>
<dbReference type="Gene3D" id="1.20.120.720">
    <property type="entry name" value="Myosin VI head, motor domain, U50 subdomain"/>
    <property type="match status" value="1"/>
</dbReference>
<dbReference type="InterPro" id="IPR027417">
    <property type="entry name" value="P-loop_NTPase"/>
</dbReference>
<evidence type="ECO:0000256" key="2">
    <source>
        <dbReference type="ARBA" id="ARBA00022840"/>
    </source>
</evidence>
<name>A0A0G4FJ49_9ALVE</name>
<dbReference type="InterPro" id="IPR001609">
    <property type="entry name" value="Myosin_head_motor_dom-like"/>
</dbReference>
<feature type="region of interest" description="Disordered" evidence="7">
    <location>
        <begin position="342"/>
        <end position="373"/>
    </location>
</feature>
<dbReference type="Gene3D" id="1.20.58.530">
    <property type="match status" value="1"/>
</dbReference>
<sequence length="1838" mass="200055">MEGVRECREILEGDTVWVPDESEGFLQGTVTQKLQRPHQGRDVTGSQETLQVEIGSSETSSGTVNPPKVLEVPSASVFRVHSQPPADDNASLVSLDPASILQNLRDRFKQDQIYTYTAHVLLAVNPYCDIANLYGEDRMHAYTGRPLGALPPHPYAIADAAYRSMQFDKHPQAVVVSGESGAGKTETAKIIMTFLAKVGSGEAQMASKGGGRGAVGGGKKAPPRRGEKETRTMAVRDLQARVLGATPILESFGNARTVRNVNSSRFGKMNQLFFSDSGGLVGCGTTTYLLERSRTVLQGRGERNYHVFYQMLRGLSRADLERLYLDADPSVYRLLNQGEEGGALFSSSSSSGSDEEEREREETEKKRDLREFGNMRAAMSANGMDAAEQMRIFSVIAGLIHLGEVVPPSEQDEREKEGDRTAGEEGGDTTPTAAGAEGDDLNDRDDSNAPTPPATGDGEASGRTVDFSMPAGGGASFSPPLGPRLSPPTCPSEPGDEDTGDDDGRVRSSFGAEEQLSLHQAAELLGFDELDLERTISTRQVAVKGRRSLCVLPLSVRQKTGVIQTLIKTVYARLFERIVTQINKQTEVHSRNEKEKEKEKEETDSNLKDRFVGILDIYGFECMPVNSFEQLCINVANERLQHFFVEKVLQSEQQLYLRQGLKWTPLELPDSTPVIDAVSKVFKCLDDCSIIKLTQAAGTAAGAAMSHSRFADRVVADAKWTLPQWPRGLPHPIAKAKRAKETGGEAAGVPQGYASVIFSVQGRAPTPPPAGLLGLSTKNPYEMKRHGGANRSSARFAVRHFAADVVYSTQGWLEKNNDRVAPELERLIAGSTDQVVHSLARIEGGGALQSGGFRSVSKHFLTGLREMVKELSRANLHFIRCMLPNDRQAPLRFDGGRVLDQMRQSGTLVLVELMHRGFPSRVPCKDLADRYRAAIPALAGWDDRSIVSCLMRLYELPPKSWVMGATHVFLKSGLWAQLDEMVGKSPQPGEETIKKMKRQATRERVRVVVRVADIVGWLPRFCRLLKARRAFLAAVRSVVLLVRLRRRYGLQRWVARARGRVAGIRRLCLFEGARPLRDMKIGVERLFVHMEAVRKEEEERRRREEAERKKREEKERLEREKAEEARKEAEAEARQRQKGARLREKIEEEGSPRKRSFVKKTSGGRFSFSGGEAEEEGVEEEEGKEGVEVPASEVFGVKFADGRTGAVVFDGLRVVCCVVKEEGGKGGQETAEGSPKDMDSEALRFSSGGGDGKTETGSLRSICQMWDSNEFASVDSKGTIRRFSLSVETPPSHDDGTFPSLPFPALKETRPWTALSYLPREWCPSTSASSQLLFPLRICYLKGGALPRLAVLFRISPGVRLPAVPPFGVGMVGGADEGETGECRAMNRDGENGFIVIVQKHNSNNRGADKGREGRVVAACCFDFPETLAAVSAFEFGDQEKETEEEDGEGEAEARVWSEYWMRALESGKGVVVGGPGMLSVFQEVRCELPLFLAGQGGTSPLYDLVPLWEGHREAPQDVRPAWFSACACASFSVPVPVPGHSKPSGGGPAGLLWGSCVVDEVVVADGRGQVSVLHFSVEADVEKDCGAAKGGPSSGVDFFFKKESPESEFLMGMGSRLFDHQRGGKEGRRRQRIQRSRVQMMEGASAAINFLLQEKPVTALLVSNPTSASSLGPRAPLAALPVDEPLSGGKQQGTHHHSLRILSRQNCMLKVDVKGGCAASGGGNRGGSSHSLSLKQFAPHFAWTLKGGGGKGKCANGTGRSISLAACVENVPGGFETTAAAIVPPSQQHDGKGKGGEDVVAVWSDRARALVLYSEREGAAGVEEGGRVVAAVQLLCE</sequence>
<keyword evidence="4 6" id="KW-0505">Motor protein</keyword>
<evidence type="ECO:0000256" key="4">
    <source>
        <dbReference type="ARBA" id="ARBA00023175"/>
    </source>
</evidence>
<organism evidence="9">
    <name type="scientific">Chromera velia CCMP2878</name>
    <dbReference type="NCBI Taxonomy" id="1169474"/>
    <lineage>
        <taxon>Eukaryota</taxon>
        <taxon>Sar</taxon>
        <taxon>Alveolata</taxon>
        <taxon>Colpodellida</taxon>
        <taxon>Chromeraceae</taxon>
        <taxon>Chromera</taxon>
    </lineage>
</organism>
<dbReference type="EMBL" id="CDMZ01000411">
    <property type="protein sequence ID" value="CEM13755.1"/>
    <property type="molecule type" value="Genomic_DNA"/>
</dbReference>
<dbReference type="SUPFAM" id="SSF52540">
    <property type="entry name" value="P-loop containing nucleoside triphosphate hydrolases"/>
    <property type="match status" value="1"/>
</dbReference>
<keyword evidence="1 6" id="KW-0547">Nucleotide-binding</keyword>
<dbReference type="Pfam" id="PF00063">
    <property type="entry name" value="Myosin_head"/>
    <property type="match status" value="3"/>
</dbReference>
<keyword evidence="3 6" id="KW-0518">Myosin</keyword>
<feature type="compositionally biased region" description="Acidic residues" evidence="7">
    <location>
        <begin position="1172"/>
        <end position="1183"/>
    </location>
</feature>
<feature type="compositionally biased region" description="Basic and acidic residues" evidence="7">
    <location>
        <begin position="1098"/>
        <end position="1152"/>
    </location>
</feature>
<dbReference type="SMART" id="SM00242">
    <property type="entry name" value="MYSc"/>
    <property type="match status" value="1"/>
</dbReference>
<feature type="compositionally biased region" description="Basic and acidic residues" evidence="7">
    <location>
        <begin position="411"/>
        <end position="423"/>
    </location>
</feature>
<protein>
    <recommendedName>
        <fullName evidence="8">Myosin motor domain-containing protein</fullName>
    </recommendedName>
</protein>
<keyword evidence="2 6" id="KW-0067">ATP-binding</keyword>
<dbReference type="GO" id="GO:0005737">
    <property type="term" value="C:cytoplasm"/>
    <property type="evidence" value="ECO:0007669"/>
    <property type="project" value="TreeGrafter"/>
</dbReference>
<dbReference type="VEuPathDB" id="CryptoDB:Cvel_17296"/>
<dbReference type="PANTHER" id="PTHR13140">
    <property type="entry name" value="MYOSIN"/>
    <property type="match status" value="1"/>
</dbReference>
<dbReference type="Gene3D" id="1.20.5.4820">
    <property type="match status" value="1"/>
</dbReference>
<dbReference type="GO" id="GO:0005524">
    <property type="term" value="F:ATP binding"/>
    <property type="evidence" value="ECO:0007669"/>
    <property type="project" value="UniProtKB-UniRule"/>
</dbReference>
<dbReference type="PROSITE" id="PS51456">
    <property type="entry name" value="MYOSIN_MOTOR"/>
    <property type="match status" value="1"/>
</dbReference>
<evidence type="ECO:0000256" key="1">
    <source>
        <dbReference type="ARBA" id="ARBA00022741"/>
    </source>
</evidence>
<evidence type="ECO:0000256" key="6">
    <source>
        <dbReference type="PROSITE-ProRule" id="PRU00782"/>
    </source>
</evidence>
<dbReference type="InterPro" id="IPR036961">
    <property type="entry name" value="Kinesin_motor_dom_sf"/>
</dbReference>
<feature type="compositionally biased region" description="Gly residues" evidence="7">
    <location>
        <begin position="208"/>
        <end position="219"/>
    </location>
</feature>
<evidence type="ECO:0000313" key="9">
    <source>
        <dbReference type="EMBL" id="CEM13755.1"/>
    </source>
</evidence>
<dbReference type="Gene3D" id="3.40.850.10">
    <property type="entry name" value="Kinesin motor domain"/>
    <property type="match status" value="1"/>
</dbReference>
<dbReference type="GO" id="GO:0051015">
    <property type="term" value="F:actin filament binding"/>
    <property type="evidence" value="ECO:0007669"/>
    <property type="project" value="TreeGrafter"/>
</dbReference>
<dbReference type="GO" id="GO:0016020">
    <property type="term" value="C:membrane"/>
    <property type="evidence" value="ECO:0007669"/>
    <property type="project" value="TreeGrafter"/>
</dbReference>
<dbReference type="GO" id="GO:0016459">
    <property type="term" value="C:myosin complex"/>
    <property type="evidence" value="ECO:0007669"/>
    <property type="project" value="UniProtKB-KW"/>
</dbReference>
<dbReference type="PRINTS" id="PR00193">
    <property type="entry name" value="MYOSINHEAVY"/>
</dbReference>
<feature type="binding site" evidence="6">
    <location>
        <begin position="178"/>
        <end position="185"/>
    </location>
    <ligand>
        <name>ATP</name>
        <dbReference type="ChEBI" id="CHEBI:30616"/>
    </ligand>
</feature>
<gene>
    <name evidence="9" type="ORF">Cvel_17296</name>
</gene>
<feature type="region of interest" description="Disordered" evidence="7">
    <location>
        <begin position="404"/>
        <end position="507"/>
    </location>
</feature>
<feature type="domain" description="Myosin motor" evidence="8">
    <location>
        <begin position="84"/>
        <end position="983"/>
    </location>
</feature>
<feature type="region of interest" description="Disordered" evidence="7">
    <location>
        <begin position="1098"/>
        <end position="1187"/>
    </location>
</feature>
<proteinExistence type="inferred from homology"/>